<evidence type="ECO:0000313" key="3">
    <source>
        <dbReference type="Proteomes" id="UP000811619"/>
    </source>
</evidence>
<name>A0A8K0JC59_9HYPO</name>
<reference evidence="2" key="1">
    <citation type="journal article" date="2020" name="bioRxiv">
        <title>Whole genome comparisons of ergot fungi reveals the divergence and evolution of species within the genus Claviceps are the result of varying mechanisms driving genome evolution and host range expansion.</title>
        <authorList>
            <person name="Wyka S.A."/>
            <person name="Mondo S.J."/>
            <person name="Liu M."/>
            <person name="Dettman J."/>
            <person name="Nalam V."/>
            <person name="Broders K.D."/>
        </authorList>
    </citation>
    <scope>NUCLEOTIDE SEQUENCE</scope>
    <source>
        <strain evidence="2">CCC 489</strain>
    </source>
</reference>
<evidence type="ECO:0000256" key="1">
    <source>
        <dbReference type="SAM" id="SignalP"/>
    </source>
</evidence>
<organism evidence="2 3">
    <name type="scientific">Claviceps africana</name>
    <dbReference type="NCBI Taxonomy" id="83212"/>
    <lineage>
        <taxon>Eukaryota</taxon>
        <taxon>Fungi</taxon>
        <taxon>Dikarya</taxon>
        <taxon>Ascomycota</taxon>
        <taxon>Pezizomycotina</taxon>
        <taxon>Sordariomycetes</taxon>
        <taxon>Hypocreomycetidae</taxon>
        <taxon>Hypocreales</taxon>
        <taxon>Clavicipitaceae</taxon>
        <taxon>Claviceps</taxon>
    </lineage>
</organism>
<dbReference type="AlphaFoldDB" id="A0A8K0JC59"/>
<comment type="caution">
    <text evidence="2">The sequence shown here is derived from an EMBL/GenBank/DDBJ whole genome shotgun (WGS) entry which is preliminary data.</text>
</comment>
<feature type="chain" id="PRO_5035430413" evidence="1">
    <location>
        <begin position="22"/>
        <end position="130"/>
    </location>
</feature>
<proteinExistence type="predicted"/>
<evidence type="ECO:0000313" key="2">
    <source>
        <dbReference type="EMBL" id="KAG5928263.1"/>
    </source>
</evidence>
<dbReference type="Proteomes" id="UP000811619">
    <property type="component" value="Unassembled WGS sequence"/>
</dbReference>
<dbReference type="EMBL" id="SRPY01000128">
    <property type="protein sequence ID" value="KAG5928263.1"/>
    <property type="molecule type" value="Genomic_DNA"/>
</dbReference>
<sequence>MHFSASAALAALALHAGQAVAQAPANGNAPKSVPCAPLASSRSVFTDTKKSGDCMWTTSGDWKCTDAGILLLKSPQGLHVDPPNEDVLVYIRCFGDNGHVFACAAGGFSYIDDTTVCQKTAIAYVKVGIP</sequence>
<protein>
    <submittedName>
        <fullName evidence="2">Uncharacterized protein</fullName>
    </submittedName>
</protein>
<keyword evidence="1" id="KW-0732">Signal</keyword>
<feature type="signal peptide" evidence="1">
    <location>
        <begin position="1"/>
        <end position="21"/>
    </location>
</feature>
<gene>
    <name evidence="2" type="ORF">E4U42_000983</name>
</gene>
<accession>A0A8K0JC59</accession>
<keyword evidence="3" id="KW-1185">Reference proteome</keyword>